<feature type="transmembrane region" description="Helical" evidence="7">
    <location>
        <begin position="129"/>
        <end position="149"/>
    </location>
</feature>
<protein>
    <recommendedName>
        <fullName evidence="7">TVP38/TMEM64 family membrane protein</fullName>
    </recommendedName>
</protein>
<evidence type="ECO:0000256" key="2">
    <source>
        <dbReference type="ARBA" id="ARBA00008640"/>
    </source>
</evidence>
<dbReference type="InterPro" id="IPR015414">
    <property type="entry name" value="TMEM64"/>
</dbReference>
<dbReference type="EMBL" id="JBHSKG010000017">
    <property type="protein sequence ID" value="MFC5141695.1"/>
    <property type="molecule type" value="Genomic_DNA"/>
</dbReference>
<proteinExistence type="inferred from homology"/>
<name>A0ABV9ZLP4_9PSEU</name>
<accession>A0ABV9ZLP4</accession>
<evidence type="ECO:0000313" key="9">
    <source>
        <dbReference type="EMBL" id="MFC5141695.1"/>
    </source>
</evidence>
<keyword evidence="5 7" id="KW-1133">Transmembrane helix</keyword>
<keyword evidence="10" id="KW-1185">Reference proteome</keyword>
<feature type="domain" description="VTT" evidence="8">
    <location>
        <begin position="65"/>
        <end position="181"/>
    </location>
</feature>
<dbReference type="Pfam" id="PF09335">
    <property type="entry name" value="VTT_dom"/>
    <property type="match status" value="1"/>
</dbReference>
<evidence type="ECO:0000313" key="10">
    <source>
        <dbReference type="Proteomes" id="UP001596175"/>
    </source>
</evidence>
<comment type="similarity">
    <text evidence="2 7">Belongs to the TVP38/TMEM64 family.</text>
</comment>
<evidence type="ECO:0000256" key="7">
    <source>
        <dbReference type="RuleBase" id="RU366058"/>
    </source>
</evidence>
<comment type="caution">
    <text evidence="9">The sequence shown here is derived from an EMBL/GenBank/DDBJ whole genome shotgun (WGS) entry which is preliminary data.</text>
</comment>
<reference evidence="10" key="1">
    <citation type="journal article" date="2019" name="Int. J. Syst. Evol. Microbiol.">
        <title>The Global Catalogue of Microorganisms (GCM) 10K type strain sequencing project: providing services to taxonomists for standard genome sequencing and annotation.</title>
        <authorList>
            <consortium name="The Broad Institute Genomics Platform"/>
            <consortium name="The Broad Institute Genome Sequencing Center for Infectious Disease"/>
            <person name="Wu L."/>
            <person name="Ma J."/>
        </authorList>
    </citation>
    <scope>NUCLEOTIDE SEQUENCE [LARGE SCALE GENOMIC DNA]</scope>
    <source>
        <strain evidence="10">XZYJ18</strain>
    </source>
</reference>
<dbReference type="RefSeq" id="WP_378023831.1">
    <property type="nucleotide sequence ID" value="NZ_JBHSKG010000017.1"/>
</dbReference>
<feature type="transmembrane region" description="Helical" evidence="7">
    <location>
        <begin position="12"/>
        <end position="30"/>
    </location>
</feature>
<evidence type="ECO:0000256" key="6">
    <source>
        <dbReference type="ARBA" id="ARBA00023136"/>
    </source>
</evidence>
<dbReference type="PANTHER" id="PTHR12677">
    <property type="entry name" value="GOLGI APPARATUS MEMBRANE PROTEIN TVP38-RELATED"/>
    <property type="match status" value="1"/>
</dbReference>
<feature type="transmembrane region" description="Helical" evidence="7">
    <location>
        <begin position="161"/>
        <end position="179"/>
    </location>
</feature>
<evidence type="ECO:0000256" key="3">
    <source>
        <dbReference type="ARBA" id="ARBA00022475"/>
    </source>
</evidence>
<dbReference type="PANTHER" id="PTHR12677:SF59">
    <property type="entry name" value="GOLGI APPARATUS MEMBRANE PROTEIN TVP38-RELATED"/>
    <property type="match status" value="1"/>
</dbReference>
<evidence type="ECO:0000256" key="4">
    <source>
        <dbReference type="ARBA" id="ARBA00022692"/>
    </source>
</evidence>
<feature type="transmembrane region" description="Helical" evidence="7">
    <location>
        <begin position="80"/>
        <end position="102"/>
    </location>
</feature>
<keyword evidence="6 7" id="KW-0472">Membrane</keyword>
<dbReference type="Proteomes" id="UP001596175">
    <property type="component" value="Unassembled WGS sequence"/>
</dbReference>
<dbReference type="InterPro" id="IPR032816">
    <property type="entry name" value="VTT_dom"/>
</dbReference>
<gene>
    <name evidence="9" type="ORF">ACFPK1_25895</name>
</gene>
<organism evidence="9 10">
    <name type="scientific">Actinomycetospora rhizophila</name>
    <dbReference type="NCBI Taxonomy" id="1416876"/>
    <lineage>
        <taxon>Bacteria</taxon>
        <taxon>Bacillati</taxon>
        <taxon>Actinomycetota</taxon>
        <taxon>Actinomycetes</taxon>
        <taxon>Pseudonocardiales</taxon>
        <taxon>Pseudonocardiaceae</taxon>
        <taxon>Actinomycetospora</taxon>
    </lineage>
</organism>
<comment type="subcellular location">
    <subcellularLocation>
        <location evidence="1 7">Cell membrane</location>
        <topology evidence="1 7">Multi-pass membrane protein</topology>
    </subcellularLocation>
</comment>
<feature type="transmembrane region" description="Helical" evidence="7">
    <location>
        <begin position="42"/>
        <end position="60"/>
    </location>
</feature>
<sequence>MAPLRLPSGPTRWVLLAAVLLALVAVALTVPVPTPLELRDRVAALGTWAPLTFLLVHTLATTAPIPRTAFSLSAGLLFGPWLGMALCLVASVVSAAAGFAISRRLGGRAVRRLGPGRVRMLEERLSSRGLLAVISARFVPFIPFAPLNYTFGVTSVRWRHYLAGTAIGLVPGTSAVVLFGDAVTGSLSPSLLAVFAVSGTLGGIGVALCARTPVAPAPNERAPDERAEPDEA</sequence>
<feature type="transmembrane region" description="Helical" evidence="7">
    <location>
        <begin position="191"/>
        <end position="214"/>
    </location>
</feature>
<keyword evidence="4 7" id="KW-0812">Transmembrane</keyword>
<evidence type="ECO:0000256" key="5">
    <source>
        <dbReference type="ARBA" id="ARBA00022989"/>
    </source>
</evidence>
<evidence type="ECO:0000256" key="1">
    <source>
        <dbReference type="ARBA" id="ARBA00004651"/>
    </source>
</evidence>
<keyword evidence="3 7" id="KW-1003">Cell membrane</keyword>
<evidence type="ECO:0000259" key="8">
    <source>
        <dbReference type="Pfam" id="PF09335"/>
    </source>
</evidence>